<keyword evidence="1" id="KW-0812">Transmembrane</keyword>
<feature type="transmembrane region" description="Helical" evidence="1">
    <location>
        <begin position="1300"/>
        <end position="1328"/>
    </location>
</feature>
<name>A0ABV4U6Q9_9BACT</name>
<dbReference type="PANTHER" id="PTHR32063">
    <property type="match status" value="1"/>
</dbReference>
<dbReference type="Gene3D" id="1.20.1640.10">
    <property type="entry name" value="Multidrug efflux transporter AcrB transmembrane domain"/>
    <property type="match status" value="3"/>
</dbReference>
<dbReference type="Gene3D" id="3.30.70.1320">
    <property type="entry name" value="Multidrug efflux transporter AcrB pore domain like"/>
    <property type="match status" value="2"/>
</dbReference>
<dbReference type="Gene3D" id="3.30.70.1430">
    <property type="entry name" value="Multidrug efflux transporter AcrB pore domain"/>
    <property type="match status" value="2"/>
</dbReference>
<feature type="transmembrane region" description="Helical" evidence="1">
    <location>
        <begin position="661"/>
        <end position="682"/>
    </location>
</feature>
<keyword evidence="1" id="KW-1133">Transmembrane helix</keyword>
<feature type="transmembrane region" description="Helical" evidence="1">
    <location>
        <begin position="729"/>
        <end position="748"/>
    </location>
</feature>
<dbReference type="Proteomes" id="UP001575105">
    <property type="component" value="Unassembled WGS sequence"/>
</dbReference>
<feature type="transmembrane region" description="Helical" evidence="1">
    <location>
        <begin position="588"/>
        <end position="607"/>
    </location>
</feature>
<feature type="transmembrane region" description="Helical" evidence="1">
    <location>
        <begin position="613"/>
        <end position="632"/>
    </location>
</feature>
<dbReference type="RefSeq" id="WP_425346190.1">
    <property type="nucleotide sequence ID" value="NZ_JBGUBD010000007.1"/>
</dbReference>
<evidence type="ECO:0000256" key="1">
    <source>
        <dbReference type="SAM" id="Phobius"/>
    </source>
</evidence>
<reference evidence="2 3" key="1">
    <citation type="submission" date="2024-08" db="EMBL/GenBank/DDBJ databases">
        <title>Whole-genome sequencing of halo(alkali)philic microorganisms from hypersaline lakes.</title>
        <authorList>
            <person name="Sorokin D.Y."/>
            <person name="Merkel A.Y."/>
            <person name="Messina E."/>
            <person name="Yakimov M."/>
        </authorList>
    </citation>
    <scope>NUCLEOTIDE SEQUENCE [LARGE SCALE GENOMIC DNA]</scope>
    <source>
        <strain evidence="2 3">AB-hyl4</strain>
    </source>
</reference>
<keyword evidence="3" id="KW-1185">Reference proteome</keyword>
<feature type="transmembrane region" description="Helical" evidence="1">
    <location>
        <begin position="518"/>
        <end position="539"/>
    </location>
</feature>
<feature type="transmembrane region" description="Helical" evidence="1">
    <location>
        <begin position="1174"/>
        <end position="1194"/>
    </location>
</feature>
<proteinExistence type="predicted"/>
<dbReference type="SUPFAM" id="SSF82866">
    <property type="entry name" value="Multidrug efflux transporter AcrB transmembrane domain"/>
    <property type="match status" value="2"/>
</dbReference>
<dbReference type="Gene3D" id="3.30.2090.10">
    <property type="entry name" value="Multidrug efflux transporter AcrB TolC docking domain, DN and DC subdomains"/>
    <property type="match status" value="2"/>
</dbReference>
<dbReference type="EMBL" id="JBGUBD010000007">
    <property type="protein sequence ID" value="MFA9479269.1"/>
    <property type="molecule type" value="Genomic_DNA"/>
</dbReference>
<feature type="transmembrane region" description="Helical" evidence="1">
    <location>
        <begin position="424"/>
        <end position="441"/>
    </location>
</feature>
<dbReference type="InterPro" id="IPR001036">
    <property type="entry name" value="Acrflvin-R"/>
</dbReference>
<gene>
    <name evidence="2" type="ORF">ACERK3_13340</name>
</gene>
<evidence type="ECO:0000313" key="3">
    <source>
        <dbReference type="Proteomes" id="UP001575105"/>
    </source>
</evidence>
<comment type="caution">
    <text evidence="2">The sequence shown here is derived from an EMBL/GenBank/DDBJ whole genome shotgun (WGS) entry which is preliminary data.</text>
</comment>
<dbReference type="SUPFAM" id="SSF82693">
    <property type="entry name" value="Multidrug efflux transporter AcrB pore domain, PN1, PN2, PC1 and PC2 subdomains"/>
    <property type="match status" value="2"/>
</dbReference>
<keyword evidence="1" id="KW-0472">Membrane</keyword>
<dbReference type="SUPFAM" id="SSF82714">
    <property type="entry name" value="Multidrug efflux transporter AcrB TolC docking domain, DN and DC subdomains"/>
    <property type="match status" value="2"/>
</dbReference>
<feature type="transmembrane region" description="Helical" evidence="1">
    <location>
        <begin position="694"/>
        <end position="717"/>
    </location>
</feature>
<feature type="transmembrane region" description="Helical" evidence="1">
    <location>
        <begin position="25"/>
        <end position="44"/>
    </location>
</feature>
<dbReference type="Gene3D" id="3.30.70.1440">
    <property type="entry name" value="Multidrug efflux transporter AcrB pore domain"/>
    <property type="match status" value="1"/>
</dbReference>
<dbReference type="Pfam" id="PF00873">
    <property type="entry name" value="ACR_tran"/>
    <property type="match status" value="4"/>
</dbReference>
<feature type="transmembrane region" description="Helical" evidence="1">
    <location>
        <begin position="559"/>
        <end position="581"/>
    </location>
</feature>
<sequence length="1343" mass="148499">MNEKNPNPPRTLLDPLLRFCLEQKLVVALVALLLIAYGVAVAPFDWDIDWLPRNPVAVDAIPNLGENQQIVFTEWPGRSPQDVEDQLTYPLTVNLMGLPGVREVRSQSMLGFSMIFIIFDDDIEFYWSRSRIIEKLNSLPADALPDGVAPALGPDATALGQVFWYSLQGHDPDGNPVGGWDLHELRAAQDWYVRYGLLAAEGISEVASIGGYVPEYLVEADPDAMRAYNVNMRDLLDAVRESNLDVGAGVTEINNVEYLIRGVGFIKTLEDLERATLAVRDDNVPVRVGDVANVSRAPGPRRGALTVGGAEAVGGVAVVREGYNPLQAIHNLKDRIEEITPGLPAKVLIDWDQTTPRDVRHFADAHDFNAYADAELDHDAWLNFLRNTSRDDWPGWINISQLEVVPFYDRTNLIYETLGTLNDALVQQILVTIIVVLVLVMHLRSAMIISAMLPLAVLISFILMKLVGIDANVVALAGIAIAIGTIVDMGLIVTENVLKHLAEARDDEPRLDVVFRGVREVGSAVLTAISTTVVSFLPVFMLTGESGKMFIPLAFTKTFVLIASIFIALTIVPAAVHLIIAGRITGRTMLRAALFGLGVTAIAIVTLGTLQDWGWVTFAGALLLAVVFYHLLEDELPTLIRTLRPGWAQPSERFARMLRRAATWLASAVAIVVVGVILAQVWEPLGPERGFVRNLIFVTLLIGGLLTLFWLFMLAYAHILRFLLAVKTAFLIIPVLMILLGLSIWLGFDRTFSFIPAAVDRAGGDSDTIRLSGPWVWANHAMPGLGREFMPRLDEGTFLWMPTIMPHGSIGEALDVLQYQDLAIASVPEIEGVYGKIGRAESALDPAPVSMIETVIDYKSEYITDDAGRRINFKFDRDTNEHVRDDEGEIIPDPRGRPYRQWRDHINSPRDIWNELAAAADLPGATSAPLDQPINIRQVMLQTGMRASMGVKVRAPDLDTLDRVAVQIERLLRELPSINPNTVNADRVVGKPYLEIHPDREAIARFGLRIDDVQQVIQAAIGGEAVSTTVEGRERYPIRVRYARDMRQDIEAMQRVMLPAGDGAQVPLEQVADIRYARGPQMIRAEDTFLTAYVTFGAQQGQAEIDVVEQARAYLDEKIASGELAVPAGVSWRFAGRYEQQVQTMQTMRVILPVALAIIFLILYFQFRSTVTTFIVFSGIAVAWAGGFIMLHLYSQPWFANFDVFGVNMRDLFQLQPVNLSVAVWVGFLALFGIAVDDGVVMATYLRQSFRDRKTESVAQIREAVLHAGLRRVRPCLMTSATTILALLPVLTATGRGADIMIPMAIPSVGGMSLVLITMFTVPVLYCLAEEIKWKLRRPADTD</sequence>
<dbReference type="PANTHER" id="PTHR32063:SF19">
    <property type="entry name" value="CATION EFFLUX SYSTEM PROTEIN CUSA"/>
    <property type="match status" value="1"/>
</dbReference>
<feature type="transmembrane region" description="Helical" evidence="1">
    <location>
        <begin position="1150"/>
        <end position="1167"/>
    </location>
</feature>
<evidence type="ECO:0000313" key="2">
    <source>
        <dbReference type="EMBL" id="MFA9479269.1"/>
    </source>
</evidence>
<protein>
    <submittedName>
        <fullName evidence="2">Efflux RND transporter permease subunit</fullName>
    </submittedName>
</protein>
<organism evidence="2 3">
    <name type="scientific">Natronomicrosphaera hydrolytica</name>
    <dbReference type="NCBI Taxonomy" id="3242702"/>
    <lineage>
        <taxon>Bacteria</taxon>
        <taxon>Pseudomonadati</taxon>
        <taxon>Planctomycetota</taxon>
        <taxon>Phycisphaerae</taxon>
        <taxon>Phycisphaerales</taxon>
        <taxon>Phycisphaeraceae</taxon>
        <taxon>Natronomicrosphaera</taxon>
    </lineage>
</organism>
<feature type="transmembrane region" description="Helical" evidence="1">
    <location>
        <begin position="448"/>
        <end position="467"/>
    </location>
</feature>
<feature type="transmembrane region" description="Helical" evidence="1">
    <location>
        <begin position="473"/>
        <end position="498"/>
    </location>
</feature>
<dbReference type="InterPro" id="IPR027463">
    <property type="entry name" value="AcrB_DN_DC_subdom"/>
</dbReference>
<feature type="transmembrane region" description="Helical" evidence="1">
    <location>
        <begin position="1276"/>
        <end position="1294"/>
    </location>
</feature>
<feature type="transmembrane region" description="Helical" evidence="1">
    <location>
        <begin position="1222"/>
        <end position="1246"/>
    </location>
</feature>
<accession>A0ABV4U6Q9</accession>